<dbReference type="VEuPathDB" id="FungiDB:RhiirA1_483311"/>
<dbReference type="AlphaFoldDB" id="A0A2N0QKR3"/>
<reference evidence="2 3" key="1">
    <citation type="submission" date="2017-10" db="EMBL/GenBank/DDBJ databases">
        <title>Extensive intraspecific genome diversity in a model arbuscular mycorrhizal fungus.</title>
        <authorList>
            <person name="Chen E.C.H."/>
            <person name="Morin E."/>
            <person name="Baudet D."/>
            <person name="Noel J."/>
            <person name="Ndikumana S."/>
            <person name="Charron P."/>
            <person name="St-Onge C."/>
            <person name="Giorgi J."/>
            <person name="Grigoriev I.V."/>
            <person name="Roux C."/>
            <person name="Martin F.M."/>
            <person name="Corradi N."/>
        </authorList>
    </citation>
    <scope>NUCLEOTIDE SEQUENCE [LARGE SCALE GENOMIC DNA]</scope>
    <source>
        <strain evidence="2 3">A1</strain>
    </source>
</reference>
<proteinExistence type="predicted"/>
<reference evidence="2 3" key="2">
    <citation type="submission" date="2017-10" db="EMBL/GenBank/DDBJ databases">
        <title>Genome analyses suggest a sexual origin of heterokaryosis in a supposedly ancient asexual fungus.</title>
        <authorList>
            <person name="Corradi N."/>
            <person name="Sedzielewska K."/>
            <person name="Noel J."/>
            <person name="Charron P."/>
            <person name="Farinelli L."/>
            <person name="Marton T."/>
            <person name="Kruger M."/>
            <person name="Pelin A."/>
            <person name="Brachmann A."/>
            <person name="Corradi N."/>
        </authorList>
    </citation>
    <scope>NUCLEOTIDE SEQUENCE [LARGE SCALE GENOMIC DNA]</scope>
    <source>
        <strain evidence="2 3">A1</strain>
    </source>
</reference>
<dbReference type="Proteomes" id="UP000232688">
    <property type="component" value="Unassembled WGS sequence"/>
</dbReference>
<keyword evidence="1" id="KW-0812">Transmembrane</keyword>
<gene>
    <name evidence="2" type="ORF">RhiirA1_483311</name>
</gene>
<evidence type="ECO:0000256" key="1">
    <source>
        <dbReference type="SAM" id="Phobius"/>
    </source>
</evidence>
<organism evidence="2 3">
    <name type="scientific">Rhizophagus irregularis</name>
    <dbReference type="NCBI Taxonomy" id="588596"/>
    <lineage>
        <taxon>Eukaryota</taxon>
        <taxon>Fungi</taxon>
        <taxon>Fungi incertae sedis</taxon>
        <taxon>Mucoromycota</taxon>
        <taxon>Glomeromycotina</taxon>
        <taxon>Glomeromycetes</taxon>
        <taxon>Glomerales</taxon>
        <taxon>Glomeraceae</taxon>
        <taxon>Rhizophagus</taxon>
    </lineage>
</organism>
<feature type="non-terminal residue" evidence="2">
    <location>
        <position position="1"/>
    </location>
</feature>
<evidence type="ECO:0000313" key="2">
    <source>
        <dbReference type="EMBL" id="PKC51632.1"/>
    </source>
</evidence>
<sequence>RHQLRFLILNRYRQIFRLLIGISIGSWIEGVSFRFLGVGINFALWIDRMESSCSHLEGF</sequence>
<name>A0A2N0QKR3_9GLOM</name>
<feature type="transmembrane region" description="Helical" evidence="1">
    <location>
        <begin position="20"/>
        <end position="46"/>
    </location>
</feature>
<protein>
    <submittedName>
        <fullName evidence="2">Uncharacterized protein</fullName>
    </submittedName>
</protein>
<dbReference type="EMBL" id="LLXH01007275">
    <property type="protein sequence ID" value="PKC51632.1"/>
    <property type="molecule type" value="Genomic_DNA"/>
</dbReference>
<keyword evidence="1" id="KW-1133">Transmembrane helix</keyword>
<accession>A0A2N0QKR3</accession>
<evidence type="ECO:0000313" key="3">
    <source>
        <dbReference type="Proteomes" id="UP000232688"/>
    </source>
</evidence>
<comment type="caution">
    <text evidence="2">The sequence shown here is derived from an EMBL/GenBank/DDBJ whole genome shotgun (WGS) entry which is preliminary data.</text>
</comment>
<keyword evidence="1" id="KW-0472">Membrane</keyword>